<proteinExistence type="predicted"/>
<protein>
    <submittedName>
        <fullName evidence="1">Twin-arginine translocation pathway signal</fullName>
    </submittedName>
</protein>
<dbReference type="EMBL" id="AKAU01000197">
    <property type="protein sequence ID" value="EIM96276.1"/>
    <property type="molecule type" value="Genomic_DNA"/>
</dbReference>
<dbReference type="RefSeq" id="WP_007589305.1">
    <property type="nucleotide sequence ID" value="NZ_AKAU01000197.1"/>
</dbReference>
<evidence type="ECO:0000313" key="1">
    <source>
        <dbReference type="EMBL" id="EIM96276.1"/>
    </source>
</evidence>
<gene>
    <name evidence="1" type="ORF">WQE_34661</name>
</gene>
<accession>A0ABP2PEM8</accession>
<keyword evidence="2" id="KW-1185">Reference proteome</keyword>
<name>A0ABP2PEM8_9BURK</name>
<comment type="caution">
    <text evidence="1">The sequence shown here is derived from an EMBL/GenBank/DDBJ whole genome shotgun (WGS) entry which is preliminary data.</text>
</comment>
<evidence type="ECO:0000313" key="2">
    <source>
        <dbReference type="Proteomes" id="UP000004980"/>
    </source>
</evidence>
<sequence>MESEYEEDFDGHRIEIRGRDDKPELLIDNVPVVYGRLPDGKFFLRQYAYDWTDNLVELARRFITYRRKVQGIQAESAAQKGR</sequence>
<reference evidence="1 2" key="1">
    <citation type="journal article" date="2012" name="J. Bacteriol.">
        <title>Draft Genome Sequence of the Soil Bacterium Burkholderia terrae Strain BS001, Which Interacts with Fungal Surface Structures.</title>
        <authorList>
            <person name="Nazir R."/>
            <person name="Hansen M.A."/>
            <person name="Sorensen S."/>
            <person name="van Elsas J.D."/>
        </authorList>
    </citation>
    <scope>NUCLEOTIDE SEQUENCE [LARGE SCALE GENOMIC DNA]</scope>
    <source>
        <strain evidence="1 2">BS001</strain>
    </source>
</reference>
<dbReference type="Proteomes" id="UP000004980">
    <property type="component" value="Unassembled WGS sequence"/>
</dbReference>
<organism evidence="1 2">
    <name type="scientific">Paraburkholderia hospita</name>
    <dbReference type="NCBI Taxonomy" id="169430"/>
    <lineage>
        <taxon>Bacteria</taxon>
        <taxon>Pseudomonadati</taxon>
        <taxon>Pseudomonadota</taxon>
        <taxon>Betaproteobacteria</taxon>
        <taxon>Burkholderiales</taxon>
        <taxon>Burkholderiaceae</taxon>
        <taxon>Paraburkholderia</taxon>
    </lineage>
</organism>